<name>A0ABY8LQE2_9GAMM</name>
<keyword evidence="2" id="KW-1185">Reference proteome</keyword>
<dbReference type="RefSeq" id="WP_280106243.1">
    <property type="nucleotide sequence ID" value="NZ_CP122961.1"/>
</dbReference>
<organism evidence="1 2">
    <name type="scientific">Halomonas alkaliantarctica</name>
    <dbReference type="NCBI Taxonomy" id="232346"/>
    <lineage>
        <taxon>Bacteria</taxon>
        <taxon>Pseudomonadati</taxon>
        <taxon>Pseudomonadota</taxon>
        <taxon>Gammaproteobacteria</taxon>
        <taxon>Oceanospirillales</taxon>
        <taxon>Halomonadaceae</taxon>
        <taxon>Halomonas</taxon>
    </lineage>
</organism>
<reference evidence="1" key="1">
    <citation type="submission" date="2023-04" db="EMBL/GenBank/DDBJ databases">
        <title>Complete genome sequence of Halomonas alkaliantarctica MSP3 isolated from marine sediment, Jeju Island.</title>
        <authorList>
            <person name="Park S.-J."/>
        </authorList>
    </citation>
    <scope>NUCLEOTIDE SEQUENCE</scope>
    <source>
        <strain evidence="1">MSP3</strain>
    </source>
</reference>
<protein>
    <submittedName>
        <fullName evidence="1">Uncharacterized protein</fullName>
    </submittedName>
</protein>
<dbReference type="Proteomes" id="UP001179830">
    <property type="component" value="Chromosome"/>
</dbReference>
<proteinExistence type="predicted"/>
<evidence type="ECO:0000313" key="2">
    <source>
        <dbReference type="Proteomes" id="UP001179830"/>
    </source>
</evidence>
<sequence length="178" mass="20575">MRLLFVLGSLSERSASRFLTLNPDLVYHFSDKNIFSSHDPVSYKCLPSPQLNPKIESAIVESSIERNIKNIANPGGDAAIMRRALRLSELRIEAKCYLNAINFIKQKKTSDDISHDTIIFISHYLLPSDVLMHEELNVEWHQVTNTRFLGLIPGFRYLLFFIRTISPIRLLKKRKTFK</sequence>
<evidence type="ECO:0000313" key="1">
    <source>
        <dbReference type="EMBL" id="WGI26630.1"/>
    </source>
</evidence>
<gene>
    <name evidence="1" type="ORF">QEN58_06100</name>
</gene>
<dbReference type="EMBL" id="CP122961">
    <property type="protein sequence ID" value="WGI26630.1"/>
    <property type="molecule type" value="Genomic_DNA"/>
</dbReference>
<accession>A0ABY8LQE2</accession>